<organism evidence="8 9">
    <name type="scientific">Bifidobacterium [indicum] DSM 20214 = LMG 11587</name>
    <dbReference type="NCBI Taxonomy" id="1341694"/>
    <lineage>
        <taxon>Bacteria</taxon>
        <taxon>Bacillati</taxon>
        <taxon>Actinomycetota</taxon>
        <taxon>Actinomycetes</taxon>
        <taxon>Bifidobacteriales</taxon>
        <taxon>Bifidobacteriaceae</taxon>
        <taxon>Bifidobacterium</taxon>
    </lineage>
</organism>
<evidence type="ECO:0000313" key="9">
    <source>
        <dbReference type="Proteomes" id="UP000028569"/>
    </source>
</evidence>
<dbReference type="OrthoDB" id="9805177at2"/>
<evidence type="ECO:0000256" key="3">
    <source>
        <dbReference type="ARBA" id="ARBA00006906"/>
    </source>
</evidence>
<evidence type="ECO:0000256" key="1">
    <source>
        <dbReference type="ARBA" id="ARBA00000654"/>
    </source>
</evidence>
<dbReference type="EC" id="4.1.2.14" evidence="5"/>
<dbReference type="HOGENOM" id="CLU_077795_1_1_11"/>
<dbReference type="PANTHER" id="PTHR30246:SF1">
    <property type="entry name" value="2-DEHYDRO-3-DEOXY-6-PHOSPHOGALACTONATE ALDOLASE-RELATED"/>
    <property type="match status" value="1"/>
</dbReference>
<evidence type="ECO:0000256" key="7">
    <source>
        <dbReference type="ARBA" id="ARBA00023277"/>
    </source>
</evidence>
<dbReference type="InterPro" id="IPR000887">
    <property type="entry name" value="Aldlse_KDPG_KHG"/>
</dbReference>
<comment type="pathway">
    <text evidence="2">Carbohydrate acid metabolism; 2-dehydro-3-deoxy-D-gluconate degradation; D-glyceraldehyde 3-phosphate and pyruvate from 2-dehydro-3-deoxy-D-gluconate: step 2/2.</text>
</comment>
<name>A0A087VVH7_9BIFI</name>
<dbReference type="RefSeq" id="WP_052108854.1">
    <property type="nucleotide sequence ID" value="NZ_CP006018.1"/>
</dbReference>
<dbReference type="Pfam" id="PF01081">
    <property type="entry name" value="Aldolase"/>
    <property type="match status" value="1"/>
</dbReference>
<sequence length="221" mass="23289">MNDVEKAAVAEDGTGLIDLIRRIKVVPLVTLHSVEEAVPLAKALAAGGVPIAEITFRSPAALEGMRAIHDQVPEVTLVAGTVHTVDQARQAVRVGCRGIVSPAFSDAVVDWCLGSLIPVLPGTATPSDIEKAYDRGLRFTKFFPAEAYGGVGTLKALSGPFAEMSFLPTGGVGLKNVREYMALPNVFAVGGSFPVPSPAQRRGDWKAVTEACVQARQLVQD</sequence>
<dbReference type="KEGG" id="bii:BINDI_1115"/>
<accession>A0A087VVH7</accession>
<proteinExistence type="inferred from homology"/>
<dbReference type="InterPro" id="IPR031337">
    <property type="entry name" value="KDPG/KHG_AS_1"/>
</dbReference>
<keyword evidence="9" id="KW-1185">Reference proteome</keyword>
<protein>
    <recommendedName>
        <fullName evidence="5">2-dehydro-3-deoxy-phosphogluconate aldolase</fullName>
        <ecNumber evidence="5">4.1.2.14</ecNumber>
    </recommendedName>
</protein>
<dbReference type="EMBL" id="CP006018">
    <property type="protein sequence ID" value="AIC92377.1"/>
    <property type="molecule type" value="Genomic_DNA"/>
</dbReference>
<dbReference type="InterPro" id="IPR013785">
    <property type="entry name" value="Aldolase_TIM"/>
</dbReference>
<evidence type="ECO:0000256" key="4">
    <source>
        <dbReference type="ARBA" id="ARBA00011233"/>
    </source>
</evidence>
<evidence type="ECO:0000256" key="5">
    <source>
        <dbReference type="ARBA" id="ARBA00013063"/>
    </source>
</evidence>
<dbReference type="Proteomes" id="UP000028569">
    <property type="component" value="Chromosome"/>
</dbReference>
<comment type="similarity">
    <text evidence="3">Belongs to the KHG/KDPG aldolase family.</text>
</comment>
<evidence type="ECO:0000256" key="6">
    <source>
        <dbReference type="ARBA" id="ARBA00023239"/>
    </source>
</evidence>
<dbReference type="AlphaFoldDB" id="A0A087VVH7"/>
<reference evidence="8 9" key="1">
    <citation type="journal article" date="2014" name="Appl. Environ. Microbiol.">
        <title>Genomic encyclopedia of type strains of the genus Bifidobacterium.</title>
        <authorList>
            <person name="Milani C."/>
            <person name="Lugli G.A."/>
            <person name="Duranti S."/>
            <person name="Turroni F."/>
            <person name="Bottacini F."/>
            <person name="Mangifesta M."/>
            <person name="Sanchez B."/>
            <person name="Viappiani A."/>
            <person name="Mancabelli L."/>
            <person name="Taminiau B."/>
            <person name="Delcenserie V."/>
            <person name="Barrangou R."/>
            <person name="Margolles A."/>
            <person name="van Sinderen D."/>
            <person name="Ventura M."/>
        </authorList>
    </citation>
    <scope>NUCLEOTIDE SEQUENCE [LARGE SCALE GENOMIC DNA]</scope>
    <source>
        <strain evidence="8 9">LMG 11587</strain>
    </source>
</reference>
<evidence type="ECO:0000256" key="2">
    <source>
        <dbReference type="ARBA" id="ARBA00004736"/>
    </source>
</evidence>
<dbReference type="CDD" id="cd00452">
    <property type="entry name" value="KDPG_aldolase"/>
    <property type="match status" value="1"/>
</dbReference>
<dbReference type="PANTHER" id="PTHR30246">
    <property type="entry name" value="2-KETO-3-DEOXY-6-PHOSPHOGLUCONATE ALDOLASE"/>
    <property type="match status" value="1"/>
</dbReference>
<gene>
    <name evidence="8" type="ORF">BINDI_1115</name>
</gene>
<comment type="subunit">
    <text evidence="4">Homotrimer.</text>
</comment>
<keyword evidence="6 8" id="KW-0456">Lyase</keyword>
<dbReference type="PROSITE" id="PS00159">
    <property type="entry name" value="ALDOLASE_KDPG_KHG_1"/>
    <property type="match status" value="1"/>
</dbReference>
<dbReference type="SUPFAM" id="SSF51569">
    <property type="entry name" value="Aldolase"/>
    <property type="match status" value="1"/>
</dbReference>
<keyword evidence="7" id="KW-0119">Carbohydrate metabolism</keyword>
<dbReference type="Gene3D" id="3.20.20.70">
    <property type="entry name" value="Aldolase class I"/>
    <property type="match status" value="1"/>
</dbReference>
<dbReference type="NCBIfam" id="TIGR01182">
    <property type="entry name" value="eda"/>
    <property type="match status" value="1"/>
</dbReference>
<dbReference type="GO" id="GO:0008675">
    <property type="term" value="F:2-dehydro-3-deoxy-phosphogluconate aldolase activity"/>
    <property type="evidence" value="ECO:0007669"/>
    <property type="project" value="UniProtKB-EC"/>
</dbReference>
<evidence type="ECO:0000313" key="8">
    <source>
        <dbReference type="EMBL" id="AIC92377.1"/>
    </source>
</evidence>
<comment type="catalytic activity">
    <reaction evidence="1">
        <text>2-dehydro-3-deoxy-6-phospho-D-gluconate = D-glyceraldehyde 3-phosphate + pyruvate</text>
        <dbReference type="Rhea" id="RHEA:17089"/>
        <dbReference type="ChEBI" id="CHEBI:15361"/>
        <dbReference type="ChEBI" id="CHEBI:57569"/>
        <dbReference type="ChEBI" id="CHEBI:59776"/>
        <dbReference type="EC" id="4.1.2.14"/>
    </reaction>
</comment>